<sequence>MTQTPQYRAFLKFLRQRVFTIYNTYT</sequence>
<accession>A0A0E9PI76</accession>
<evidence type="ECO:0000313" key="1">
    <source>
        <dbReference type="EMBL" id="JAH03775.1"/>
    </source>
</evidence>
<proteinExistence type="predicted"/>
<reference evidence="1" key="2">
    <citation type="journal article" date="2015" name="Fish Shellfish Immunol.">
        <title>Early steps in the European eel (Anguilla anguilla)-Vibrio vulnificus interaction in the gills: Role of the RtxA13 toxin.</title>
        <authorList>
            <person name="Callol A."/>
            <person name="Pajuelo D."/>
            <person name="Ebbesson L."/>
            <person name="Teles M."/>
            <person name="MacKenzie S."/>
            <person name="Amaro C."/>
        </authorList>
    </citation>
    <scope>NUCLEOTIDE SEQUENCE</scope>
</reference>
<name>A0A0E9PI76_ANGAN</name>
<organism evidence="1">
    <name type="scientific">Anguilla anguilla</name>
    <name type="common">European freshwater eel</name>
    <name type="synonym">Muraena anguilla</name>
    <dbReference type="NCBI Taxonomy" id="7936"/>
    <lineage>
        <taxon>Eukaryota</taxon>
        <taxon>Metazoa</taxon>
        <taxon>Chordata</taxon>
        <taxon>Craniata</taxon>
        <taxon>Vertebrata</taxon>
        <taxon>Euteleostomi</taxon>
        <taxon>Actinopterygii</taxon>
        <taxon>Neopterygii</taxon>
        <taxon>Teleostei</taxon>
        <taxon>Anguilliformes</taxon>
        <taxon>Anguillidae</taxon>
        <taxon>Anguilla</taxon>
    </lineage>
</organism>
<protein>
    <submittedName>
        <fullName evidence="1">Uncharacterized protein</fullName>
    </submittedName>
</protein>
<reference evidence="1" key="1">
    <citation type="submission" date="2014-11" db="EMBL/GenBank/DDBJ databases">
        <authorList>
            <person name="Amaro Gonzalez C."/>
        </authorList>
    </citation>
    <scope>NUCLEOTIDE SEQUENCE</scope>
</reference>
<dbReference type="EMBL" id="GBXM01104802">
    <property type="protein sequence ID" value="JAH03775.1"/>
    <property type="molecule type" value="Transcribed_RNA"/>
</dbReference>
<dbReference type="AlphaFoldDB" id="A0A0E9PI76"/>